<dbReference type="SUPFAM" id="SSF54427">
    <property type="entry name" value="NTF2-like"/>
    <property type="match status" value="2"/>
</dbReference>
<evidence type="ECO:0000313" key="2">
    <source>
        <dbReference type="EMBL" id="MEJ2868258.1"/>
    </source>
</evidence>
<dbReference type="EMBL" id="JBBEGN010000004">
    <property type="protein sequence ID" value="MEJ2868258.1"/>
    <property type="molecule type" value="Genomic_DNA"/>
</dbReference>
<evidence type="ECO:0000259" key="1">
    <source>
        <dbReference type="Pfam" id="PF13474"/>
    </source>
</evidence>
<dbReference type="Pfam" id="PF13474">
    <property type="entry name" value="SnoaL_3"/>
    <property type="match status" value="2"/>
</dbReference>
<reference evidence="2 3" key="1">
    <citation type="submission" date="2024-03" db="EMBL/GenBank/DDBJ databases">
        <title>Actinomycetospora sp. OC33-EN08, a novel actinomycete isolated from wild orchid (Aerides multiflora).</title>
        <authorList>
            <person name="Suriyachadkun C."/>
        </authorList>
    </citation>
    <scope>NUCLEOTIDE SEQUENCE [LARGE SCALE GENOMIC DNA]</scope>
    <source>
        <strain evidence="2 3">OC33-EN08</strain>
    </source>
</reference>
<keyword evidence="3" id="KW-1185">Reference proteome</keyword>
<sequence>MDDEAAIRELIHRWATAVHIGDLAGVTADHTDDVVMFDVPPPHRGVRGADAYRGVWPGFFAWQASGACFEIDELEVTAGGDVAWALALLRCGTEAELAAAPDVRLRLTLGLRRVDGRWTIAHEHHSFADLTDPGATADAVRDVHRRWARATEEKDLDTIMEGIDTDVVSYEQEGPLEYRGAPAVREVCATGLDAAAHVTMETPDLTVRVDGATAVSWGLDHVRGTGHDGEPFEVWSRGTRVFARRDDRWVLVHQHVSLPA</sequence>
<comment type="caution">
    <text evidence="2">The sequence shown here is derived from an EMBL/GenBank/DDBJ whole genome shotgun (WGS) entry which is preliminary data.</text>
</comment>
<dbReference type="InterPro" id="IPR037401">
    <property type="entry name" value="SnoaL-like"/>
</dbReference>
<proteinExistence type="predicted"/>
<dbReference type="RefSeq" id="WP_337694869.1">
    <property type="nucleotide sequence ID" value="NZ_JBBEGN010000004.1"/>
</dbReference>
<dbReference type="Gene3D" id="3.10.450.50">
    <property type="match status" value="2"/>
</dbReference>
<feature type="domain" description="SnoaL-like" evidence="1">
    <location>
        <begin position="7"/>
        <end position="128"/>
    </location>
</feature>
<evidence type="ECO:0000313" key="3">
    <source>
        <dbReference type="Proteomes" id="UP001385809"/>
    </source>
</evidence>
<dbReference type="Proteomes" id="UP001385809">
    <property type="component" value="Unassembled WGS sequence"/>
</dbReference>
<organism evidence="2 3">
    <name type="scientific">Actinomycetospora aurantiaca</name>
    <dbReference type="NCBI Taxonomy" id="3129233"/>
    <lineage>
        <taxon>Bacteria</taxon>
        <taxon>Bacillati</taxon>
        <taxon>Actinomycetota</taxon>
        <taxon>Actinomycetes</taxon>
        <taxon>Pseudonocardiales</taxon>
        <taxon>Pseudonocardiaceae</taxon>
        <taxon>Actinomycetospora</taxon>
    </lineage>
</organism>
<dbReference type="InterPro" id="IPR032710">
    <property type="entry name" value="NTF2-like_dom_sf"/>
</dbReference>
<name>A0ABU8MMV7_9PSEU</name>
<feature type="domain" description="SnoaL-like" evidence="1">
    <location>
        <begin position="140"/>
        <end position="260"/>
    </location>
</feature>
<protein>
    <submittedName>
        <fullName evidence="2">Nuclear transport factor 2 family protein</fullName>
    </submittedName>
</protein>
<gene>
    <name evidence="2" type="ORF">WCD74_10805</name>
</gene>
<accession>A0ABU8MMV7</accession>